<dbReference type="Pfam" id="PF09685">
    <property type="entry name" value="MamF_MmsF"/>
    <property type="match status" value="1"/>
</dbReference>
<comment type="caution">
    <text evidence="6">The sequence shown here is derived from an EMBL/GenBank/DDBJ whole genome shotgun (WGS) entry which is preliminary data.</text>
</comment>
<comment type="subcellular location">
    <subcellularLocation>
        <location evidence="1">Membrane</location>
        <topology evidence="1">Multi-pass membrane protein</topology>
    </subcellularLocation>
</comment>
<feature type="transmembrane region" description="Helical" evidence="5">
    <location>
        <begin position="20"/>
        <end position="44"/>
    </location>
</feature>
<evidence type="ECO:0000256" key="3">
    <source>
        <dbReference type="ARBA" id="ARBA00022989"/>
    </source>
</evidence>
<dbReference type="AlphaFoldDB" id="A0A845UX17"/>
<evidence type="ECO:0000256" key="4">
    <source>
        <dbReference type="ARBA" id="ARBA00023136"/>
    </source>
</evidence>
<dbReference type="RefSeq" id="WP_164210456.1">
    <property type="nucleotide sequence ID" value="NZ_JAAGSC010000036.1"/>
</dbReference>
<dbReference type="EMBL" id="JAAGSC010000036">
    <property type="protein sequence ID" value="NDY95044.1"/>
    <property type="molecule type" value="Genomic_DNA"/>
</dbReference>
<feature type="transmembrane region" description="Helical" evidence="5">
    <location>
        <begin position="83"/>
        <end position="102"/>
    </location>
</feature>
<keyword evidence="3 5" id="KW-1133">Transmembrane helix</keyword>
<proteinExistence type="predicted"/>
<accession>A0A845UX17</accession>
<keyword evidence="2 5" id="KW-0812">Transmembrane</keyword>
<name>A0A845UX17_9GAMM</name>
<evidence type="ECO:0000256" key="2">
    <source>
        <dbReference type="ARBA" id="ARBA00022692"/>
    </source>
</evidence>
<evidence type="ECO:0000313" key="7">
    <source>
        <dbReference type="Proteomes" id="UP000484885"/>
    </source>
</evidence>
<keyword evidence="4 5" id="KW-0472">Membrane</keyword>
<protein>
    <submittedName>
        <fullName evidence="6">DUF4870 domain-containing protein</fullName>
    </submittedName>
</protein>
<keyword evidence="7" id="KW-1185">Reference proteome</keyword>
<sequence>MDELETPIPDKDTTTWALILHLSVLSGLVVPMAGLIVPVVIYILKKDQLPGLIPHAHVIFNWLISVIIYAVISMILLLVGIGALLLGVLAILSLVFPIIGAVKASEGKVWVYPLSIKFFK</sequence>
<feature type="transmembrane region" description="Helical" evidence="5">
    <location>
        <begin position="56"/>
        <end position="77"/>
    </location>
</feature>
<reference evidence="6 7" key="1">
    <citation type="submission" date="2020-02" db="EMBL/GenBank/DDBJ databases">
        <authorList>
            <person name="Zhang X.-Y."/>
        </authorList>
    </citation>
    <scope>NUCLEOTIDE SEQUENCE [LARGE SCALE GENOMIC DNA]</scope>
    <source>
        <strain evidence="6 7">C33</strain>
    </source>
</reference>
<evidence type="ECO:0000256" key="1">
    <source>
        <dbReference type="ARBA" id="ARBA00004141"/>
    </source>
</evidence>
<evidence type="ECO:0000256" key="5">
    <source>
        <dbReference type="SAM" id="Phobius"/>
    </source>
</evidence>
<dbReference type="InterPro" id="IPR019109">
    <property type="entry name" value="MamF_MmsF"/>
</dbReference>
<organism evidence="6 7">
    <name type="scientific">Wenzhouxiangella limi</name>
    <dbReference type="NCBI Taxonomy" id="2707351"/>
    <lineage>
        <taxon>Bacteria</taxon>
        <taxon>Pseudomonadati</taxon>
        <taxon>Pseudomonadota</taxon>
        <taxon>Gammaproteobacteria</taxon>
        <taxon>Chromatiales</taxon>
        <taxon>Wenzhouxiangellaceae</taxon>
        <taxon>Wenzhouxiangella</taxon>
    </lineage>
</organism>
<gene>
    <name evidence="6" type="ORF">G3I74_04800</name>
</gene>
<evidence type="ECO:0000313" key="6">
    <source>
        <dbReference type="EMBL" id="NDY95044.1"/>
    </source>
</evidence>
<dbReference type="Proteomes" id="UP000484885">
    <property type="component" value="Unassembled WGS sequence"/>
</dbReference>